<evidence type="ECO:0000256" key="2">
    <source>
        <dbReference type="ARBA" id="ARBA00022741"/>
    </source>
</evidence>
<keyword evidence="5" id="KW-0472">Membrane</keyword>
<dbReference type="SUPFAM" id="SSF52540">
    <property type="entry name" value="P-loop containing nucleoside triphosphate hydrolases"/>
    <property type="match status" value="1"/>
</dbReference>
<protein>
    <submittedName>
        <fullName evidence="7">Dynamin family protein</fullName>
    </submittedName>
</protein>
<dbReference type="InterPro" id="IPR027417">
    <property type="entry name" value="P-loop_NTPase"/>
</dbReference>
<accession>A0A1I1NR39</accession>
<dbReference type="InterPro" id="IPR027094">
    <property type="entry name" value="Mitofusin_fam"/>
</dbReference>
<feature type="domain" description="Dynamin N-terminal" evidence="6">
    <location>
        <begin position="15"/>
        <end position="183"/>
    </location>
</feature>
<dbReference type="Pfam" id="PF00350">
    <property type="entry name" value="Dynamin_N"/>
    <property type="match status" value="1"/>
</dbReference>
<dbReference type="STRING" id="119641.SAMN05421842_11639"/>
<sequence length="319" mass="36270">MLKKYGIDDSKLFKVAVVSTMSSGKSTFINALIGQDVLPSQNQACTAKIIPILDNDTAKEFSAYVEYNNGDKEVVNLTDKNVVDDFNFNENIKDIVIEGNITGIRNRSKATVLIDTPGTNFSGDDSHQEQTYKFIESLDEGLILYLINATQIGINDDLELMTYIKEKIKKSNNKLKILFVINKMDEFDLQKEDVMQSIKNIKSYIINNCVSNPKIIPISALAAKLFKICLSGKSFTRKELRDFNEYYELFKPKDYNLNLFSVTNELSDLDEYVKIGNDEFKKKNIIEALNNTGINLVEKVIEEFLLDKDINYTPKLSID</sequence>
<dbReference type="RefSeq" id="WP_090091701.1">
    <property type="nucleotide sequence ID" value="NZ_FOMG01000016.1"/>
</dbReference>
<dbReference type="Proteomes" id="UP000199263">
    <property type="component" value="Unassembled WGS sequence"/>
</dbReference>
<dbReference type="EMBL" id="FOMG01000016">
    <property type="protein sequence ID" value="SFC99762.1"/>
    <property type="molecule type" value="Genomic_DNA"/>
</dbReference>
<keyword evidence="8" id="KW-1185">Reference proteome</keyword>
<dbReference type="OrthoDB" id="1899178at2"/>
<dbReference type="AlphaFoldDB" id="A0A1I1NR39"/>
<evidence type="ECO:0000256" key="3">
    <source>
        <dbReference type="ARBA" id="ARBA00022801"/>
    </source>
</evidence>
<dbReference type="GO" id="GO:0008053">
    <property type="term" value="P:mitochondrial fusion"/>
    <property type="evidence" value="ECO:0007669"/>
    <property type="project" value="TreeGrafter"/>
</dbReference>
<keyword evidence="3" id="KW-0378">Hydrolase</keyword>
<keyword evidence="4" id="KW-0342">GTP-binding</keyword>
<gene>
    <name evidence="7" type="ORF">SAMN05421842_11639</name>
</gene>
<keyword evidence="2" id="KW-0547">Nucleotide-binding</keyword>
<comment type="subcellular location">
    <subcellularLocation>
        <location evidence="1">Membrane</location>
    </subcellularLocation>
</comment>
<dbReference type="Gene3D" id="3.40.50.300">
    <property type="entry name" value="P-loop containing nucleotide triphosphate hydrolases"/>
    <property type="match status" value="1"/>
</dbReference>
<dbReference type="GO" id="GO:0016020">
    <property type="term" value="C:membrane"/>
    <property type="evidence" value="ECO:0007669"/>
    <property type="project" value="UniProtKB-SubCell"/>
</dbReference>
<evidence type="ECO:0000313" key="7">
    <source>
        <dbReference type="EMBL" id="SFC99762.1"/>
    </source>
</evidence>
<evidence type="ECO:0000256" key="4">
    <source>
        <dbReference type="ARBA" id="ARBA00023134"/>
    </source>
</evidence>
<dbReference type="GO" id="GO:0003924">
    <property type="term" value="F:GTPase activity"/>
    <property type="evidence" value="ECO:0007669"/>
    <property type="project" value="InterPro"/>
</dbReference>
<evidence type="ECO:0000256" key="5">
    <source>
        <dbReference type="ARBA" id="ARBA00023136"/>
    </source>
</evidence>
<dbReference type="InterPro" id="IPR045063">
    <property type="entry name" value="Dynamin_N"/>
</dbReference>
<evidence type="ECO:0000313" key="8">
    <source>
        <dbReference type="Proteomes" id="UP000199263"/>
    </source>
</evidence>
<name>A0A1I1NR39_9CLOT</name>
<evidence type="ECO:0000259" key="6">
    <source>
        <dbReference type="Pfam" id="PF00350"/>
    </source>
</evidence>
<dbReference type="GO" id="GO:0005525">
    <property type="term" value="F:GTP binding"/>
    <property type="evidence" value="ECO:0007669"/>
    <property type="project" value="UniProtKB-KW"/>
</dbReference>
<dbReference type="PANTHER" id="PTHR10465:SF0">
    <property type="entry name" value="SARCALUMENIN"/>
    <property type="match status" value="1"/>
</dbReference>
<dbReference type="PANTHER" id="PTHR10465">
    <property type="entry name" value="TRANSMEMBRANE GTPASE FZO1"/>
    <property type="match status" value="1"/>
</dbReference>
<proteinExistence type="predicted"/>
<reference evidence="7 8" key="1">
    <citation type="submission" date="2016-10" db="EMBL/GenBank/DDBJ databases">
        <authorList>
            <person name="de Groot N.N."/>
        </authorList>
    </citation>
    <scope>NUCLEOTIDE SEQUENCE [LARGE SCALE GENOMIC DNA]</scope>
    <source>
        <strain evidence="7 8">DSM 12992</strain>
    </source>
</reference>
<organism evidence="7 8">
    <name type="scientific">Clostridium uliginosum</name>
    <dbReference type="NCBI Taxonomy" id="119641"/>
    <lineage>
        <taxon>Bacteria</taxon>
        <taxon>Bacillati</taxon>
        <taxon>Bacillota</taxon>
        <taxon>Clostridia</taxon>
        <taxon>Eubacteriales</taxon>
        <taxon>Clostridiaceae</taxon>
        <taxon>Clostridium</taxon>
    </lineage>
</organism>
<evidence type="ECO:0000256" key="1">
    <source>
        <dbReference type="ARBA" id="ARBA00004370"/>
    </source>
</evidence>